<evidence type="ECO:0000313" key="8">
    <source>
        <dbReference type="EMBL" id="MFC0680655.1"/>
    </source>
</evidence>
<evidence type="ECO:0000313" key="9">
    <source>
        <dbReference type="Proteomes" id="UP001589896"/>
    </source>
</evidence>
<comment type="caution">
    <text evidence="8">The sequence shown here is derived from an EMBL/GenBank/DDBJ whole genome shotgun (WGS) entry which is preliminary data.</text>
</comment>
<comment type="function">
    <text evidence="1">TetR is the repressor of the tetracycline resistance element; its N-terminal region forms a helix-turn-helix structure and binds DNA. Binding of tetracycline to TetR reduces the repressor affinity for the tetracycline resistance gene (tetA) promoter operator sites.</text>
</comment>
<sequence>MTRERALQTAMGLADAGGIGSLSMRKLAAELGIEAMSLYHHVRSKEDILDGMVDIVFSEMELPLPGEEWKTAMRRRAESTRAVLAKHPWAIGILDSRTSPGTATLRYLDTVIAFLRAAGFSIAMAAHALSVLDSYVRGFAMQEASLPLDQSGSIEAATESILEQQHMMSNAFPHLGEMAAELILKPGYAYGNEFEFGIGLILDGLDGALAGEGAEAARNAPTGAGSAASPTVG</sequence>
<keyword evidence="3" id="KW-0805">Transcription regulation</keyword>
<accession>A0ABV6RUK4</accession>
<evidence type="ECO:0000256" key="2">
    <source>
        <dbReference type="ARBA" id="ARBA00022491"/>
    </source>
</evidence>
<dbReference type="PRINTS" id="PR00400">
    <property type="entry name" value="TETREPRESSOR"/>
</dbReference>
<evidence type="ECO:0000256" key="6">
    <source>
        <dbReference type="PROSITE-ProRule" id="PRU00335"/>
    </source>
</evidence>
<dbReference type="RefSeq" id="WP_386672597.1">
    <property type="nucleotide sequence ID" value="NZ_JBHLTG010000006.1"/>
</dbReference>
<protein>
    <submittedName>
        <fullName evidence="8">TetR/AcrR family transcriptional regulator</fullName>
    </submittedName>
</protein>
<evidence type="ECO:0000256" key="5">
    <source>
        <dbReference type="ARBA" id="ARBA00023163"/>
    </source>
</evidence>
<feature type="DNA-binding region" description="H-T-H motif" evidence="6">
    <location>
        <begin position="23"/>
        <end position="42"/>
    </location>
</feature>
<evidence type="ECO:0000256" key="1">
    <source>
        <dbReference type="ARBA" id="ARBA00002856"/>
    </source>
</evidence>
<dbReference type="InterPro" id="IPR050109">
    <property type="entry name" value="HTH-type_TetR-like_transc_reg"/>
</dbReference>
<dbReference type="PANTHER" id="PTHR30055:SF151">
    <property type="entry name" value="TRANSCRIPTIONAL REGULATORY PROTEIN"/>
    <property type="match status" value="1"/>
</dbReference>
<proteinExistence type="predicted"/>
<evidence type="ECO:0000256" key="3">
    <source>
        <dbReference type="ARBA" id="ARBA00023015"/>
    </source>
</evidence>
<feature type="domain" description="HTH tetR-type" evidence="7">
    <location>
        <begin position="1"/>
        <end position="60"/>
    </location>
</feature>
<keyword evidence="2" id="KW-0678">Repressor</keyword>
<dbReference type="PROSITE" id="PS50977">
    <property type="entry name" value="HTH_TETR_2"/>
    <property type="match status" value="1"/>
</dbReference>
<keyword evidence="4 6" id="KW-0238">DNA-binding</keyword>
<gene>
    <name evidence="8" type="ORF">ACFFGH_22725</name>
</gene>
<dbReference type="Gene3D" id="1.10.10.60">
    <property type="entry name" value="Homeodomain-like"/>
    <property type="match status" value="1"/>
</dbReference>
<evidence type="ECO:0000256" key="4">
    <source>
        <dbReference type="ARBA" id="ARBA00023125"/>
    </source>
</evidence>
<reference evidence="8 9" key="1">
    <citation type="submission" date="2024-09" db="EMBL/GenBank/DDBJ databases">
        <authorList>
            <person name="Sun Q."/>
            <person name="Mori K."/>
        </authorList>
    </citation>
    <scope>NUCLEOTIDE SEQUENCE [LARGE SCALE GENOMIC DNA]</scope>
    <source>
        <strain evidence="8 9">KCTC 23076</strain>
    </source>
</reference>
<dbReference type="EMBL" id="JBHLTG010000006">
    <property type="protein sequence ID" value="MFC0680655.1"/>
    <property type="molecule type" value="Genomic_DNA"/>
</dbReference>
<dbReference type="Pfam" id="PF00440">
    <property type="entry name" value="TetR_N"/>
    <property type="match status" value="1"/>
</dbReference>
<dbReference type="SUPFAM" id="SSF48498">
    <property type="entry name" value="Tetracyclin repressor-like, C-terminal domain"/>
    <property type="match status" value="1"/>
</dbReference>
<keyword evidence="9" id="KW-1185">Reference proteome</keyword>
<dbReference type="Pfam" id="PF02909">
    <property type="entry name" value="TetR_C_1"/>
    <property type="match status" value="1"/>
</dbReference>
<evidence type="ECO:0000259" key="7">
    <source>
        <dbReference type="PROSITE" id="PS50977"/>
    </source>
</evidence>
<dbReference type="InterPro" id="IPR001647">
    <property type="entry name" value="HTH_TetR"/>
</dbReference>
<name>A0ABV6RUK4_9GAMM</name>
<dbReference type="SUPFAM" id="SSF46689">
    <property type="entry name" value="Homeodomain-like"/>
    <property type="match status" value="1"/>
</dbReference>
<dbReference type="InterPro" id="IPR004111">
    <property type="entry name" value="Repressor_TetR_C"/>
</dbReference>
<dbReference type="Proteomes" id="UP001589896">
    <property type="component" value="Unassembled WGS sequence"/>
</dbReference>
<keyword evidence="5" id="KW-0804">Transcription</keyword>
<dbReference type="InterPro" id="IPR036271">
    <property type="entry name" value="Tet_transcr_reg_TetR-rel_C_sf"/>
</dbReference>
<dbReference type="Gene3D" id="1.10.357.10">
    <property type="entry name" value="Tetracycline Repressor, domain 2"/>
    <property type="match status" value="1"/>
</dbReference>
<dbReference type="InterPro" id="IPR003012">
    <property type="entry name" value="Tet_transcr_reg_TetR"/>
</dbReference>
<dbReference type="InterPro" id="IPR009057">
    <property type="entry name" value="Homeodomain-like_sf"/>
</dbReference>
<dbReference type="PANTHER" id="PTHR30055">
    <property type="entry name" value="HTH-TYPE TRANSCRIPTIONAL REGULATOR RUTR"/>
    <property type="match status" value="1"/>
</dbReference>
<organism evidence="8 9">
    <name type="scientific">Lysobacter korlensis</name>
    <dbReference type="NCBI Taxonomy" id="553636"/>
    <lineage>
        <taxon>Bacteria</taxon>
        <taxon>Pseudomonadati</taxon>
        <taxon>Pseudomonadota</taxon>
        <taxon>Gammaproteobacteria</taxon>
        <taxon>Lysobacterales</taxon>
        <taxon>Lysobacteraceae</taxon>
        <taxon>Lysobacter</taxon>
    </lineage>
</organism>